<dbReference type="Proteomes" id="UP001595593">
    <property type="component" value="Unassembled WGS sequence"/>
</dbReference>
<gene>
    <name evidence="2" type="ORF">ACFOD4_00800</name>
</gene>
<proteinExistence type="predicted"/>
<feature type="region of interest" description="Disordered" evidence="1">
    <location>
        <begin position="46"/>
        <end position="66"/>
    </location>
</feature>
<evidence type="ECO:0000313" key="2">
    <source>
        <dbReference type="EMBL" id="MFC3123582.1"/>
    </source>
</evidence>
<evidence type="ECO:0000256" key="1">
    <source>
        <dbReference type="SAM" id="MobiDB-lite"/>
    </source>
</evidence>
<protein>
    <submittedName>
        <fullName evidence="2">Uncharacterized protein</fullName>
    </submittedName>
</protein>
<comment type="caution">
    <text evidence="2">The sequence shown here is derived from an EMBL/GenBank/DDBJ whole genome shotgun (WGS) entry which is preliminary data.</text>
</comment>
<organism evidence="2 3">
    <name type="scientific">Teichococcus globiformis</name>
    <dbReference type="NCBI Taxonomy" id="2307229"/>
    <lineage>
        <taxon>Bacteria</taxon>
        <taxon>Pseudomonadati</taxon>
        <taxon>Pseudomonadota</taxon>
        <taxon>Alphaproteobacteria</taxon>
        <taxon>Acetobacterales</taxon>
        <taxon>Roseomonadaceae</taxon>
        <taxon>Roseomonas</taxon>
    </lineage>
</organism>
<feature type="compositionally biased region" description="Basic and acidic residues" evidence="1">
    <location>
        <begin position="56"/>
        <end position="66"/>
    </location>
</feature>
<keyword evidence="3" id="KW-1185">Reference proteome</keyword>
<evidence type="ECO:0000313" key="3">
    <source>
        <dbReference type="Proteomes" id="UP001595593"/>
    </source>
</evidence>
<sequence>MFHHRSGGTLHLVALMAAHRTARDSRTDLQQGEIARVIDRLDLEDAERTPLPGRLRRQEARAQQRR</sequence>
<dbReference type="EMBL" id="JBHRTN010000002">
    <property type="protein sequence ID" value="MFC3123582.1"/>
    <property type="molecule type" value="Genomic_DNA"/>
</dbReference>
<reference evidence="3" key="1">
    <citation type="journal article" date="2019" name="Int. J. Syst. Evol. Microbiol.">
        <title>The Global Catalogue of Microorganisms (GCM) 10K type strain sequencing project: providing services to taxonomists for standard genome sequencing and annotation.</title>
        <authorList>
            <consortium name="The Broad Institute Genomics Platform"/>
            <consortium name="The Broad Institute Genome Sequencing Center for Infectious Disease"/>
            <person name="Wu L."/>
            <person name="Ma J."/>
        </authorList>
    </citation>
    <scope>NUCLEOTIDE SEQUENCE [LARGE SCALE GENOMIC DNA]</scope>
    <source>
        <strain evidence="3">KCTC 52094</strain>
    </source>
</reference>
<accession>A0ABV7FZ99</accession>
<dbReference type="RefSeq" id="WP_379592598.1">
    <property type="nucleotide sequence ID" value="NZ_JBHRTN010000002.1"/>
</dbReference>
<name>A0ABV7FZ99_9PROT</name>